<evidence type="ECO:0000313" key="13">
    <source>
        <dbReference type="Proteomes" id="UP000230069"/>
    </source>
</evidence>
<evidence type="ECO:0000313" key="12">
    <source>
        <dbReference type="EMBL" id="PIA30914.1"/>
    </source>
</evidence>
<evidence type="ECO:0000259" key="10">
    <source>
        <dbReference type="PROSITE" id="PS51293"/>
    </source>
</evidence>
<dbReference type="InParanoid" id="A0A2G5CI09"/>
<dbReference type="InterPro" id="IPR017930">
    <property type="entry name" value="Myb_dom"/>
</dbReference>
<evidence type="ECO:0000256" key="5">
    <source>
        <dbReference type="ARBA" id="ARBA00023242"/>
    </source>
</evidence>
<dbReference type="PANTHER" id="PTHR44191">
    <property type="entry name" value="TRANSCRIPTION FACTOR KUA1"/>
    <property type="match status" value="1"/>
</dbReference>
<dbReference type="CDD" id="cd00167">
    <property type="entry name" value="SANT"/>
    <property type="match status" value="1"/>
</dbReference>
<dbReference type="PROSITE" id="PS51294">
    <property type="entry name" value="HTH_MYB"/>
    <property type="match status" value="1"/>
</dbReference>
<dbReference type="InterPro" id="IPR001005">
    <property type="entry name" value="SANT/Myb"/>
</dbReference>
<dbReference type="STRING" id="218851.A0A2G5CI09"/>
<name>A0A2G5CI09_AQUCA</name>
<dbReference type="Proteomes" id="UP000230069">
    <property type="component" value="Unassembled WGS sequence"/>
</dbReference>
<gene>
    <name evidence="12" type="ORF">AQUCO_05300029v1</name>
</gene>
<keyword evidence="3" id="KW-0238">DNA-binding</keyword>
<dbReference type="Pfam" id="PF00249">
    <property type="entry name" value="Myb_DNA-binding"/>
    <property type="match status" value="1"/>
</dbReference>
<feature type="domain" description="HTH myb-type" evidence="11">
    <location>
        <begin position="84"/>
        <end position="140"/>
    </location>
</feature>
<keyword evidence="4" id="KW-0804">Transcription</keyword>
<keyword evidence="6" id="KW-0862">Zinc</keyword>
<dbReference type="PROSITE" id="PS50158">
    <property type="entry name" value="ZF_CCHC"/>
    <property type="match status" value="1"/>
</dbReference>
<accession>A0A2G5CI09</accession>
<dbReference type="GO" id="GO:0009739">
    <property type="term" value="P:response to gibberellin"/>
    <property type="evidence" value="ECO:0007669"/>
    <property type="project" value="TreeGrafter"/>
</dbReference>
<dbReference type="InterPro" id="IPR001878">
    <property type="entry name" value="Znf_CCHC"/>
</dbReference>
<dbReference type="InterPro" id="IPR009057">
    <property type="entry name" value="Homeodomain-like_sf"/>
</dbReference>
<sequence>MGKDAGTKCSHCGKAGHNQRTCTEKIVKLFGVKISPPNIKKEREDLMKKSFSMGNLQALMKDDDDLDRGYNSDEGPLRSKKDGHERKKGVPWTAQEHRTFLEGLQNLGKGDWRGIAKSYVTTRTPTQVASHAQKYFLRQAAANKKKRRSSLFDMAINENGETSETAPLKDIAEVPKQTGPSVLVGNPVASQGMRAPPIPMKRTQSMPNFNGFPYMARMSDRNLFPAVSVVPVVNICNLGYGYQHKPQNSFTAYTPFVSQSYMHPFSPPTTPQAVPKVESHGSSAVNTDLNLSIAQPDVGDRVKLPTHTSNMNGAIGVI</sequence>
<dbReference type="OrthoDB" id="118550at2759"/>
<keyword evidence="5" id="KW-0539">Nucleus</keyword>
<dbReference type="GO" id="GO:0006355">
    <property type="term" value="P:regulation of DNA-templated transcription"/>
    <property type="evidence" value="ECO:0007669"/>
    <property type="project" value="UniProtKB-ARBA"/>
</dbReference>
<proteinExistence type="predicted"/>
<feature type="domain" description="Myb-like" evidence="8">
    <location>
        <begin position="84"/>
        <end position="136"/>
    </location>
</feature>
<dbReference type="InterPro" id="IPR052245">
    <property type="entry name" value="Plant_Stress_Dev_TF"/>
</dbReference>
<dbReference type="AlphaFoldDB" id="A0A2G5CI09"/>
<feature type="compositionally biased region" description="Basic and acidic residues" evidence="7">
    <location>
        <begin position="67"/>
        <end position="85"/>
    </location>
</feature>
<dbReference type="GO" id="GO:0008270">
    <property type="term" value="F:zinc ion binding"/>
    <property type="evidence" value="ECO:0007669"/>
    <property type="project" value="UniProtKB-KW"/>
</dbReference>
<dbReference type="GO" id="GO:0003677">
    <property type="term" value="F:DNA binding"/>
    <property type="evidence" value="ECO:0007669"/>
    <property type="project" value="UniProtKB-KW"/>
</dbReference>
<evidence type="ECO:0000259" key="8">
    <source>
        <dbReference type="PROSITE" id="PS50090"/>
    </source>
</evidence>
<dbReference type="GO" id="GO:0009723">
    <property type="term" value="P:response to ethylene"/>
    <property type="evidence" value="ECO:0007669"/>
    <property type="project" value="TreeGrafter"/>
</dbReference>
<dbReference type="FunCoup" id="A0A2G5CI09">
    <property type="interactions" value="77"/>
</dbReference>
<dbReference type="PANTHER" id="PTHR44191:SF45">
    <property type="entry name" value="TRANSCRIPTION FACTOR MYB1R1-LIKE"/>
    <property type="match status" value="1"/>
</dbReference>
<comment type="subcellular location">
    <subcellularLocation>
        <location evidence="1">Nucleus</location>
    </subcellularLocation>
</comment>
<keyword evidence="2" id="KW-0805">Transcription regulation</keyword>
<dbReference type="PROSITE" id="PS51293">
    <property type="entry name" value="SANT"/>
    <property type="match status" value="1"/>
</dbReference>
<dbReference type="GO" id="GO:0005634">
    <property type="term" value="C:nucleus"/>
    <property type="evidence" value="ECO:0007669"/>
    <property type="project" value="UniProtKB-SubCell"/>
</dbReference>
<dbReference type="FunFam" id="1.10.10.60:FF:000009">
    <property type="entry name" value="transcription factor MYB1R1"/>
    <property type="match status" value="1"/>
</dbReference>
<organism evidence="12 13">
    <name type="scientific">Aquilegia coerulea</name>
    <name type="common">Rocky mountain columbine</name>
    <dbReference type="NCBI Taxonomy" id="218851"/>
    <lineage>
        <taxon>Eukaryota</taxon>
        <taxon>Viridiplantae</taxon>
        <taxon>Streptophyta</taxon>
        <taxon>Embryophyta</taxon>
        <taxon>Tracheophyta</taxon>
        <taxon>Spermatophyta</taxon>
        <taxon>Magnoliopsida</taxon>
        <taxon>Ranunculales</taxon>
        <taxon>Ranunculaceae</taxon>
        <taxon>Thalictroideae</taxon>
        <taxon>Aquilegia</taxon>
    </lineage>
</organism>
<dbReference type="NCBIfam" id="TIGR01557">
    <property type="entry name" value="myb_SHAQKYF"/>
    <property type="match status" value="1"/>
</dbReference>
<dbReference type="InterPro" id="IPR017884">
    <property type="entry name" value="SANT_dom"/>
</dbReference>
<dbReference type="InterPro" id="IPR006447">
    <property type="entry name" value="Myb_dom_plants"/>
</dbReference>
<evidence type="ECO:0000259" key="9">
    <source>
        <dbReference type="PROSITE" id="PS50158"/>
    </source>
</evidence>
<evidence type="ECO:0000256" key="3">
    <source>
        <dbReference type="ARBA" id="ARBA00023125"/>
    </source>
</evidence>
<evidence type="ECO:0000256" key="7">
    <source>
        <dbReference type="SAM" id="MobiDB-lite"/>
    </source>
</evidence>
<keyword evidence="6" id="KW-0863">Zinc-finger</keyword>
<feature type="domain" description="SANT" evidence="10">
    <location>
        <begin position="92"/>
        <end position="140"/>
    </location>
</feature>
<evidence type="ECO:0000256" key="4">
    <source>
        <dbReference type="ARBA" id="ARBA00023163"/>
    </source>
</evidence>
<feature type="domain" description="CCHC-type" evidence="9">
    <location>
        <begin position="8"/>
        <end position="24"/>
    </location>
</feature>
<dbReference type="SUPFAM" id="SSF46689">
    <property type="entry name" value="Homeodomain-like"/>
    <property type="match status" value="1"/>
</dbReference>
<keyword evidence="6" id="KW-0479">Metal-binding</keyword>
<dbReference type="Gene3D" id="1.10.10.60">
    <property type="entry name" value="Homeodomain-like"/>
    <property type="match status" value="1"/>
</dbReference>
<evidence type="ECO:0000256" key="1">
    <source>
        <dbReference type="ARBA" id="ARBA00004123"/>
    </source>
</evidence>
<dbReference type="SMART" id="SM00717">
    <property type="entry name" value="SANT"/>
    <property type="match status" value="1"/>
</dbReference>
<evidence type="ECO:0000256" key="2">
    <source>
        <dbReference type="ARBA" id="ARBA00023015"/>
    </source>
</evidence>
<feature type="region of interest" description="Disordered" evidence="7">
    <location>
        <begin position="63"/>
        <end position="90"/>
    </location>
</feature>
<evidence type="ECO:0000259" key="11">
    <source>
        <dbReference type="PROSITE" id="PS51294"/>
    </source>
</evidence>
<evidence type="ECO:0000256" key="6">
    <source>
        <dbReference type="PROSITE-ProRule" id="PRU00047"/>
    </source>
</evidence>
<dbReference type="EMBL" id="KZ305070">
    <property type="protein sequence ID" value="PIA30914.1"/>
    <property type="molecule type" value="Genomic_DNA"/>
</dbReference>
<keyword evidence="13" id="KW-1185">Reference proteome</keyword>
<protein>
    <submittedName>
        <fullName evidence="12">Uncharacterized protein</fullName>
    </submittedName>
</protein>
<dbReference type="PROSITE" id="PS50090">
    <property type="entry name" value="MYB_LIKE"/>
    <property type="match status" value="1"/>
</dbReference>
<reference evidence="12 13" key="1">
    <citation type="submission" date="2017-09" db="EMBL/GenBank/DDBJ databases">
        <title>WGS assembly of Aquilegia coerulea Goldsmith.</title>
        <authorList>
            <person name="Hodges S."/>
            <person name="Kramer E."/>
            <person name="Nordborg M."/>
            <person name="Tomkins J."/>
            <person name="Borevitz J."/>
            <person name="Derieg N."/>
            <person name="Yan J."/>
            <person name="Mihaltcheva S."/>
            <person name="Hayes R.D."/>
            <person name="Rokhsar D."/>
        </authorList>
    </citation>
    <scope>NUCLEOTIDE SEQUENCE [LARGE SCALE GENOMIC DNA]</scope>
    <source>
        <strain evidence="13">cv. Goldsmith</strain>
    </source>
</reference>